<feature type="transmembrane region" description="Helical" evidence="1">
    <location>
        <begin position="61"/>
        <end position="84"/>
    </location>
</feature>
<keyword evidence="3" id="KW-1185">Reference proteome</keyword>
<proteinExistence type="predicted"/>
<feature type="transmembrane region" description="Helical" evidence="1">
    <location>
        <begin position="96"/>
        <end position="116"/>
    </location>
</feature>
<dbReference type="InterPro" id="IPR045393">
    <property type="entry name" value="DUF6518"/>
</dbReference>
<dbReference type="Proteomes" id="UP000249341">
    <property type="component" value="Unassembled WGS sequence"/>
</dbReference>
<reference evidence="2 3" key="1">
    <citation type="submission" date="2018-06" db="EMBL/GenBank/DDBJ databases">
        <title>Genomic Encyclopedia of Type Strains, Phase III (KMG-III): the genomes of soil and plant-associated and newly described type strains.</title>
        <authorList>
            <person name="Whitman W."/>
        </authorList>
    </citation>
    <scope>NUCLEOTIDE SEQUENCE [LARGE SCALE GENOMIC DNA]</scope>
    <source>
        <strain evidence="2 3">CGMCC 4.7090</strain>
    </source>
</reference>
<sequence>MMIMRRVAVVAPVAGFLLGFLDFVWIKFLPSPLADLGNSLATWAVAAFLLTWFGRWRLPMAILGAVVCLVVAVPSYYLAAAFIQNDDWRNLYDVNAFLWMGFGVVAGVVFGGGGVLARSGGPLRLPALALPGSVLFAEGAVNLLRLGNPDYETGDLLAYAALVIVLGLVVTVLLARSWRDRLLTCAWAVPLTAGGWVLLTASGFR</sequence>
<accession>A0A327ZBU4</accession>
<gene>
    <name evidence="2" type="ORF">B0I29_117244</name>
</gene>
<dbReference type="Pfam" id="PF20128">
    <property type="entry name" value="DUF6518"/>
    <property type="match status" value="1"/>
</dbReference>
<dbReference type="EMBL" id="QLMJ01000017">
    <property type="protein sequence ID" value="RAK29918.1"/>
    <property type="molecule type" value="Genomic_DNA"/>
</dbReference>
<feature type="transmembrane region" description="Helical" evidence="1">
    <location>
        <begin position="123"/>
        <end position="144"/>
    </location>
</feature>
<dbReference type="OrthoDB" id="3296224at2"/>
<evidence type="ECO:0000256" key="1">
    <source>
        <dbReference type="SAM" id="Phobius"/>
    </source>
</evidence>
<protein>
    <submittedName>
        <fullName evidence="2">Uncharacterized protein</fullName>
    </submittedName>
</protein>
<dbReference type="RefSeq" id="WP_111652861.1">
    <property type="nucleotide sequence ID" value="NZ_JACHWI010000008.1"/>
</dbReference>
<evidence type="ECO:0000313" key="2">
    <source>
        <dbReference type="EMBL" id="RAK29918.1"/>
    </source>
</evidence>
<name>A0A327ZBU4_9ACTN</name>
<feature type="transmembrane region" description="Helical" evidence="1">
    <location>
        <begin position="156"/>
        <end position="175"/>
    </location>
</feature>
<keyword evidence="1" id="KW-1133">Transmembrane helix</keyword>
<dbReference type="AlphaFoldDB" id="A0A327ZBU4"/>
<feature type="transmembrane region" description="Helical" evidence="1">
    <location>
        <begin position="36"/>
        <end position="54"/>
    </location>
</feature>
<evidence type="ECO:0000313" key="3">
    <source>
        <dbReference type="Proteomes" id="UP000249341"/>
    </source>
</evidence>
<keyword evidence="1" id="KW-0472">Membrane</keyword>
<organism evidence="2 3">
    <name type="scientific">Actinoplanes lutulentus</name>
    <dbReference type="NCBI Taxonomy" id="1287878"/>
    <lineage>
        <taxon>Bacteria</taxon>
        <taxon>Bacillati</taxon>
        <taxon>Actinomycetota</taxon>
        <taxon>Actinomycetes</taxon>
        <taxon>Micromonosporales</taxon>
        <taxon>Micromonosporaceae</taxon>
        <taxon>Actinoplanes</taxon>
    </lineage>
</organism>
<feature type="transmembrane region" description="Helical" evidence="1">
    <location>
        <begin position="182"/>
        <end position="204"/>
    </location>
</feature>
<comment type="caution">
    <text evidence="2">The sequence shown here is derived from an EMBL/GenBank/DDBJ whole genome shotgun (WGS) entry which is preliminary data.</text>
</comment>
<keyword evidence="1" id="KW-0812">Transmembrane</keyword>